<sequence length="288" mass="31420">MKSRLKVASCGVTGTLTDINKKSDNTASQPDHIPHLLSVNSSPPCVPIDRNDDPSPLQSELSQAVTCERLRPRNAAVVSLRSPTIISRVSPPVLTIIRSSYRRRWSGKQGAAPESGVRKPDAGDRRGGRGRHLHHHALRKVAHQSASKAAMAGRGRTHRASRDLHGPSRLHAWREAGMPSPNVPAATATESAEDDCTELRKLSATAPVLPHPGSDLERRARNLPAHFHRRQQCEPDPDGEHIGCPFATQEESGFEDELPAFSFLSFDPIMVAEQFTLMDASGDSQETE</sequence>
<proteinExistence type="predicted"/>
<gene>
    <name evidence="2" type="ORF">AKAME5_002508700</name>
</gene>
<reference evidence="2" key="1">
    <citation type="submission" date="2022-08" db="EMBL/GenBank/DDBJ databases">
        <title>Genome sequencing of akame (Lates japonicus).</title>
        <authorList>
            <person name="Hashiguchi Y."/>
            <person name="Takahashi H."/>
        </authorList>
    </citation>
    <scope>NUCLEOTIDE SEQUENCE</scope>
    <source>
        <strain evidence="2">Kochi</strain>
    </source>
</reference>
<feature type="region of interest" description="Disordered" evidence="1">
    <location>
        <begin position="18"/>
        <end position="59"/>
    </location>
</feature>
<feature type="compositionally biased region" description="Basic residues" evidence="1">
    <location>
        <begin position="128"/>
        <end position="142"/>
    </location>
</feature>
<comment type="caution">
    <text evidence="2">The sequence shown here is derived from an EMBL/GenBank/DDBJ whole genome shotgun (WGS) entry which is preliminary data.</text>
</comment>
<evidence type="ECO:0000313" key="2">
    <source>
        <dbReference type="EMBL" id="GLD73762.1"/>
    </source>
</evidence>
<dbReference type="EMBL" id="BRZM01001800">
    <property type="protein sequence ID" value="GLD73762.1"/>
    <property type="molecule type" value="Genomic_DNA"/>
</dbReference>
<dbReference type="Proteomes" id="UP001279410">
    <property type="component" value="Unassembled WGS sequence"/>
</dbReference>
<organism evidence="2 3">
    <name type="scientific">Lates japonicus</name>
    <name type="common">Japanese lates</name>
    <dbReference type="NCBI Taxonomy" id="270547"/>
    <lineage>
        <taxon>Eukaryota</taxon>
        <taxon>Metazoa</taxon>
        <taxon>Chordata</taxon>
        <taxon>Craniata</taxon>
        <taxon>Vertebrata</taxon>
        <taxon>Euteleostomi</taxon>
        <taxon>Actinopterygii</taxon>
        <taxon>Neopterygii</taxon>
        <taxon>Teleostei</taxon>
        <taxon>Neoteleostei</taxon>
        <taxon>Acanthomorphata</taxon>
        <taxon>Carangaria</taxon>
        <taxon>Carangaria incertae sedis</taxon>
        <taxon>Centropomidae</taxon>
        <taxon>Lates</taxon>
    </lineage>
</organism>
<feature type="compositionally biased region" description="Basic and acidic residues" evidence="1">
    <location>
        <begin position="116"/>
        <end position="127"/>
    </location>
</feature>
<feature type="region of interest" description="Disordered" evidence="1">
    <location>
        <begin position="102"/>
        <end position="168"/>
    </location>
</feature>
<name>A0AAD3NKT7_LATJO</name>
<accession>A0AAD3NKT7</accession>
<evidence type="ECO:0000256" key="1">
    <source>
        <dbReference type="SAM" id="MobiDB-lite"/>
    </source>
</evidence>
<keyword evidence="3" id="KW-1185">Reference proteome</keyword>
<evidence type="ECO:0000313" key="3">
    <source>
        <dbReference type="Proteomes" id="UP001279410"/>
    </source>
</evidence>
<protein>
    <submittedName>
        <fullName evidence="2">Ral guanine nucleotide dissociation stimulator isoform X3</fullName>
    </submittedName>
</protein>
<dbReference type="AlphaFoldDB" id="A0AAD3NKT7"/>